<reference evidence="1 2" key="1">
    <citation type="submission" date="2021-06" db="EMBL/GenBank/DDBJ databases">
        <authorList>
            <person name="Kallberg Y."/>
            <person name="Tangrot J."/>
            <person name="Rosling A."/>
        </authorList>
    </citation>
    <scope>NUCLEOTIDE SEQUENCE [LARGE SCALE GENOMIC DNA]</scope>
    <source>
        <strain evidence="1 2">120-4 pot B 10/14</strain>
    </source>
</reference>
<name>A0ABN7WAU0_GIGMA</name>
<keyword evidence="2" id="KW-1185">Reference proteome</keyword>
<accession>A0ABN7WAU0</accession>
<dbReference type="EMBL" id="CAJVQB010036720">
    <property type="protein sequence ID" value="CAG8824350.1"/>
    <property type="molecule type" value="Genomic_DNA"/>
</dbReference>
<dbReference type="Proteomes" id="UP000789901">
    <property type="component" value="Unassembled WGS sequence"/>
</dbReference>
<comment type="caution">
    <text evidence="1">The sequence shown here is derived from an EMBL/GenBank/DDBJ whole genome shotgun (WGS) entry which is preliminary data.</text>
</comment>
<evidence type="ECO:0000313" key="2">
    <source>
        <dbReference type="Proteomes" id="UP000789901"/>
    </source>
</evidence>
<organism evidence="1 2">
    <name type="scientific">Gigaspora margarita</name>
    <dbReference type="NCBI Taxonomy" id="4874"/>
    <lineage>
        <taxon>Eukaryota</taxon>
        <taxon>Fungi</taxon>
        <taxon>Fungi incertae sedis</taxon>
        <taxon>Mucoromycota</taxon>
        <taxon>Glomeromycotina</taxon>
        <taxon>Glomeromycetes</taxon>
        <taxon>Diversisporales</taxon>
        <taxon>Gigasporaceae</taxon>
        <taxon>Gigaspora</taxon>
    </lineage>
</organism>
<sequence>VINTFMNSPAEMAAIVRKNRVINSSNNKQEILSGENLVKNILGENREQMFDSIQENMATLLSQETPGTNSDNDNLIINKPMIDRDSTEKARSYRTINK</sequence>
<gene>
    <name evidence="1" type="ORF">GMARGA_LOCUS28556</name>
</gene>
<feature type="non-terminal residue" evidence="1">
    <location>
        <position position="1"/>
    </location>
</feature>
<proteinExistence type="predicted"/>
<protein>
    <submittedName>
        <fullName evidence="1">7043_t:CDS:1</fullName>
    </submittedName>
</protein>
<evidence type="ECO:0000313" key="1">
    <source>
        <dbReference type="EMBL" id="CAG8824350.1"/>
    </source>
</evidence>